<name>A0A0F8ZFW2_9ZZZZ</name>
<dbReference type="InterPro" id="IPR010330">
    <property type="entry name" value="CoiA_nuc"/>
</dbReference>
<accession>A0A0F8ZFW2</accession>
<organism evidence="2">
    <name type="scientific">marine sediment metagenome</name>
    <dbReference type="NCBI Taxonomy" id="412755"/>
    <lineage>
        <taxon>unclassified sequences</taxon>
        <taxon>metagenomes</taxon>
        <taxon>ecological metagenomes</taxon>
    </lineage>
</organism>
<dbReference type="EMBL" id="LAZR01063758">
    <property type="protein sequence ID" value="KKK58871.1"/>
    <property type="molecule type" value="Genomic_DNA"/>
</dbReference>
<evidence type="ECO:0000313" key="2">
    <source>
        <dbReference type="EMBL" id="KKK58871.1"/>
    </source>
</evidence>
<dbReference type="Pfam" id="PF06054">
    <property type="entry name" value="CoiA_nuc"/>
    <property type="match status" value="1"/>
</dbReference>
<reference evidence="2" key="1">
    <citation type="journal article" date="2015" name="Nature">
        <title>Complex archaea that bridge the gap between prokaryotes and eukaryotes.</title>
        <authorList>
            <person name="Spang A."/>
            <person name="Saw J.H."/>
            <person name="Jorgensen S.L."/>
            <person name="Zaremba-Niedzwiedzka K."/>
            <person name="Martijn J."/>
            <person name="Lind A.E."/>
            <person name="van Eijk R."/>
            <person name="Schleper C."/>
            <person name="Guy L."/>
            <person name="Ettema T.J."/>
        </authorList>
    </citation>
    <scope>NUCLEOTIDE SEQUENCE</scope>
</reference>
<gene>
    <name evidence="2" type="ORF">LCGC14_3040060</name>
</gene>
<sequence>MICREEYIAINVESGQVLNIRYRVPANPQESNWICKDCGDPVFYNDYYGSFKHHGQKPEGFEPETIEHKTMKDYWYHIFPLFNEVKYRKLEYWFEDQVADVYFELQDGKKVAIECQNSPITVQNLIKRTKKYTSKDIYVLWIFNGLGSCISEKKYPTNMEKVGVLKEEKRAHNLYSGRIYYMNVEKDIVDEGPYPIHFSPYFENKKLDHNIFGHDKYYRKFQSATVGEIFSYKILCIEYKGYKLARFMDKNVSISCTEQLITCIRAICHKIVDEGEENSKIEFKVPVNEIIDMVKEEFGYYLPHLLLKRSKRIKKVRFEKLINEKYKVQDTLTFKISDFL</sequence>
<evidence type="ECO:0000259" key="1">
    <source>
        <dbReference type="Pfam" id="PF06054"/>
    </source>
</evidence>
<dbReference type="AlphaFoldDB" id="A0A0F8ZFW2"/>
<feature type="domain" description="Competence protein CoiA nuclease-like" evidence="1">
    <location>
        <begin position="64"/>
        <end position="145"/>
    </location>
</feature>
<protein>
    <recommendedName>
        <fullName evidence="1">Competence protein CoiA nuclease-like domain-containing protein</fullName>
    </recommendedName>
</protein>
<comment type="caution">
    <text evidence="2">The sequence shown here is derived from an EMBL/GenBank/DDBJ whole genome shotgun (WGS) entry which is preliminary data.</text>
</comment>
<proteinExistence type="predicted"/>